<comment type="caution">
    <text evidence="3">The sequence shown here is derived from an EMBL/GenBank/DDBJ whole genome shotgun (WGS) entry which is preliminary data.</text>
</comment>
<evidence type="ECO:0000256" key="1">
    <source>
        <dbReference type="SAM" id="MobiDB-lite"/>
    </source>
</evidence>
<name>A0A8J4Y358_CHIOP</name>
<accession>A0A8J4Y358</accession>
<feature type="region of interest" description="Disordered" evidence="1">
    <location>
        <begin position="154"/>
        <end position="179"/>
    </location>
</feature>
<sequence>MMTCGDGLVRRGRAAGAGCGVPLLCLGGSDSPVFPRRVLSPRKARAAHAGHQSTCVKKPTLDSGRARVKGAPPRKTSTRLVGRGAGKTLLRRTHSELVSGRSEIVLVPELVNSSFGSVVRGGVGEGSAPLYDVPVPRVAKVTCLRRSCSVASSASRDVSSGNTHRSGERKSKKGCKDSTLSHSCMATKDLWYNKLCQVITEERDKEPPSTTIQVTYYDPVNSIDFSKTVSIGSTTTARDCVSLTLDHLEMGGADTSQFQLWVKTGMDDSPYPLIGHEFPYAIKMNCVRDLLQDCDAEQCNNLYNAELVTRCQFILRQARKLSFGSPEGIKKVSKKARKSPIRIHRVFKRANSKGESLDGSLNSCAGSLYGQSLVKLVEADNRLPKPVMDMLSQLFLKGPFTVGIFRKSANARLVRELREKLDSVDGDNNIDMDSIHITAVAALLKDFLRSMPDCLLVADLYEAWLELSHIGG</sequence>
<dbReference type="Pfam" id="PF00788">
    <property type="entry name" value="RA"/>
    <property type="match status" value="1"/>
</dbReference>
<evidence type="ECO:0000259" key="2">
    <source>
        <dbReference type="PROSITE" id="PS50238"/>
    </source>
</evidence>
<dbReference type="PANTHER" id="PTHR23179">
    <property type="entry name" value="T-CELL ACTIVATION RHO GTPASE ACTIVATING PROTEIN-RELATED"/>
    <property type="match status" value="1"/>
</dbReference>
<dbReference type="Proteomes" id="UP000770661">
    <property type="component" value="Unassembled WGS sequence"/>
</dbReference>
<dbReference type="PANTHER" id="PTHR23179:SF3">
    <property type="entry name" value="RHO GTPASE-ACTIVATING PROTEIN 20"/>
    <property type="match status" value="1"/>
</dbReference>
<dbReference type="InterPro" id="IPR000159">
    <property type="entry name" value="RA_dom"/>
</dbReference>
<reference evidence="3" key="1">
    <citation type="submission" date="2020-07" db="EMBL/GenBank/DDBJ databases">
        <title>The High-quality genome of the commercially important snow crab, Chionoecetes opilio.</title>
        <authorList>
            <person name="Jeong J.-H."/>
            <person name="Ryu S."/>
        </authorList>
    </citation>
    <scope>NUCLEOTIDE SEQUENCE</scope>
    <source>
        <strain evidence="3">MADBK_172401_WGS</strain>
        <tissue evidence="3">Digestive gland</tissue>
    </source>
</reference>
<dbReference type="InterPro" id="IPR000198">
    <property type="entry name" value="RhoGAP_dom"/>
</dbReference>
<dbReference type="PROSITE" id="PS50238">
    <property type="entry name" value="RHOGAP"/>
    <property type="match status" value="1"/>
</dbReference>
<keyword evidence="4" id="KW-1185">Reference proteome</keyword>
<gene>
    <name evidence="3" type="primary">Arhgap20_0</name>
    <name evidence="3" type="ORF">GWK47_048165</name>
</gene>
<organism evidence="3 4">
    <name type="scientific">Chionoecetes opilio</name>
    <name type="common">Atlantic snow crab</name>
    <name type="synonym">Cancer opilio</name>
    <dbReference type="NCBI Taxonomy" id="41210"/>
    <lineage>
        <taxon>Eukaryota</taxon>
        <taxon>Metazoa</taxon>
        <taxon>Ecdysozoa</taxon>
        <taxon>Arthropoda</taxon>
        <taxon>Crustacea</taxon>
        <taxon>Multicrustacea</taxon>
        <taxon>Malacostraca</taxon>
        <taxon>Eumalacostraca</taxon>
        <taxon>Eucarida</taxon>
        <taxon>Decapoda</taxon>
        <taxon>Pleocyemata</taxon>
        <taxon>Brachyura</taxon>
        <taxon>Eubrachyura</taxon>
        <taxon>Majoidea</taxon>
        <taxon>Majidae</taxon>
        <taxon>Chionoecetes</taxon>
    </lineage>
</organism>
<feature type="domain" description="Rho-GAP" evidence="2">
    <location>
        <begin position="371"/>
        <end position="472"/>
    </location>
</feature>
<dbReference type="InterPro" id="IPR008936">
    <property type="entry name" value="Rho_GTPase_activation_prot"/>
</dbReference>
<proteinExistence type="predicted"/>
<dbReference type="Pfam" id="PF00620">
    <property type="entry name" value="RhoGAP"/>
    <property type="match status" value="1"/>
</dbReference>
<dbReference type="GO" id="GO:0007165">
    <property type="term" value="P:signal transduction"/>
    <property type="evidence" value="ECO:0007669"/>
    <property type="project" value="InterPro"/>
</dbReference>
<dbReference type="Gene3D" id="1.10.555.10">
    <property type="entry name" value="Rho GTPase activation protein"/>
    <property type="match status" value="1"/>
</dbReference>
<feature type="region of interest" description="Disordered" evidence="1">
    <location>
        <begin position="45"/>
        <end position="77"/>
    </location>
</feature>
<dbReference type="OrthoDB" id="27389at2759"/>
<protein>
    <submittedName>
        <fullName evidence="3">Rho GTPase-activating protein 20</fullName>
    </submittedName>
</protein>
<dbReference type="EMBL" id="JACEEZ010012573">
    <property type="protein sequence ID" value="KAG0720623.1"/>
    <property type="molecule type" value="Genomic_DNA"/>
</dbReference>
<evidence type="ECO:0000313" key="3">
    <source>
        <dbReference type="EMBL" id="KAG0720623.1"/>
    </source>
</evidence>
<dbReference type="SUPFAM" id="SSF48350">
    <property type="entry name" value="GTPase activation domain, GAP"/>
    <property type="match status" value="1"/>
</dbReference>
<evidence type="ECO:0000313" key="4">
    <source>
        <dbReference type="Proteomes" id="UP000770661"/>
    </source>
</evidence>
<dbReference type="GO" id="GO:0005096">
    <property type="term" value="F:GTPase activator activity"/>
    <property type="evidence" value="ECO:0007669"/>
    <property type="project" value="TreeGrafter"/>
</dbReference>
<dbReference type="AlphaFoldDB" id="A0A8J4Y358"/>